<comment type="caution">
    <text evidence="1">The sequence shown here is derived from an EMBL/GenBank/DDBJ whole genome shotgun (WGS) entry which is preliminary data.</text>
</comment>
<evidence type="ECO:0000313" key="2">
    <source>
        <dbReference type="Proteomes" id="UP000316612"/>
    </source>
</evidence>
<reference evidence="1 2" key="1">
    <citation type="submission" date="2019-06" db="EMBL/GenBank/DDBJ databases">
        <title>Whole genome shotgun sequence of Glutamicibacter uratoxydans NBRC 15515.</title>
        <authorList>
            <person name="Hosoyama A."/>
            <person name="Uohara A."/>
            <person name="Ohji S."/>
            <person name="Ichikawa N."/>
        </authorList>
    </citation>
    <scope>NUCLEOTIDE SEQUENCE [LARGE SCALE GENOMIC DNA]</scope>
    <source>
        <strain evidence="1 2">NBRC 15515</strain>
    </source>
</reference>
<name>A0A4Y4DIP6_GLUUR</name>
<dbReference type="AlphaFoldDB" id="A0A4Y4DIP6"/>
<sequence>MKIVAKTEMSAPFPPDVDGKEQWAPGRVVLLNGLPYRVGYAEMEGKPGEGFTEIQLTPIPFIAILDPGEQLEYVTEWAEVPDA</sequence>
<protein>
    <submittedName>
        <fullName evidence="1">Uncharacterized protein</fullName>
    </submittedName>
</protein>
<evidence type="ECO:0000313" key="1">
    <source>
        <dbReference type="EMBL" id="GED04497.1"/>
    </source>
</evidence>
<dbReference type="RefSeq" id="WP_141360722.1">
    <property type="nucleotide sequence ID" value="NZ_BAAAJL010000007.1"/>
</dbReference>
<dbReference type="OrthoDB" id="9768183at2"/>
<accession>A0A4Y4DIP6</accession>
<organism evidence="1 2">
    <name type="scientific">Glutamicibacter uratoxydans</name>
    <name type="common">Arthrobacter uratoxydans</name>
    <dbReference type="NCBI Taxonomy" id="43667"/>
    <lineage>
        <taxon>Bacteria</taxon>
        <taxon>Bacillati</taxon>
        <taxon>Actinomycetota</taxon>
        <taxon>Actinomycetes</taxon>
        <taxon>Micrococcales</taxon>
        <taxon>Micrococcaceae</taxon>
        <taxon>Glutamicibacter</taxon>
    </lineage>
</organism>
<keyword evidence="2" id="KW-1185">Reference proteome</keyword>
<dbReference type="Proteomes" id="UP000316612">
    <property type="component" value="Unassembled WGS sequence"/>
</dbReference>
<dbReference type="EMBL" id="BJNY01000001">
    <property type="protein sequence ID" value="GED04497.1"/>
    <property type="molecule type" value="Genomic_DNA"/>
</dbReference>
<gene>
    <name evidence="1" type="ORF">AUR04nite_00290</name>
</gene>
<proteinExistence type="predicted"/>